<dbReference type="OrthoDB" id="1844152at2759"/>
<dbReference type="PANTHER" id="PTHR46206">
    <property type="entry name" value="CYTOCHROME P450"/>
    <property type="match status" value="1"/>
</dbReference>
<evidence type="ECO:0000256" key="3">
    <source>
        <dbReference type="ARBA" id="ARBA00022617"/>
    </source>
</evidence>
<proteinExistence type="inferred from homology"/>
<sequence length="651" mass="70041">MPNSTAGPGRLLAALPGFAACVAPPSSSSSSSSSFAVQARDAAACLLTTAANGLAPLTARLTLSRLAAAGLTLLVAAFVADLARQPRYPRSLPRVGYGSGAWGTLRNWLGYAAHFNEWVEEGYRKYAPRNQPFVVPAAASRPHAVVVPRAHTAWLLDLPDHVLSAHAAHDDLLYSAYNFPDDAYAPAVPPPGSNEPPRDDHFHNRVVHRHLARHLPGLLPDIEDEVVRAVDAAFGPTASSGASSSGTDTASAWRVVNLWDAWLALVPPVTGRVLVGPALCRDPALLATLVQFADAVAIHSFALSVCPTLLHPVVGRLARRRTRQLWRTVHAHMAPVVAERLRLLNDGRSDGKSDGDGDGSEALPEDYITWHLRMAAAEGRTSECTPAAVSQRLLPVAFAALHTTVLTGFFALLDLLASDPARGYMAGIREEVAAVRASERQGQDQRQRGQNEQQQGQDERQRGQNWTKAGLARLWRTDSALRESMRVSAFATAMVTRKVVAAEGIAHPDGGWRVPRGGVLLLPLAGPHRDPALYAAPDDYDAFRFARAREAAAAAGEAATATTATTTTTTTTEARQLGMVTTSDRHLAFGHGRHACPGRFFVAHELKMVLAHLATHYEFEPLAARPPTRWLGQTVLPPLGVTVRVRRRRQG</sequence>
<comment type="caution">
    <text evidence="10">The sequence shown here is derived from an EMBL/GenBank/DDBJ whole genome shotgun (WGS) entry which is preliminary data.</text>
</comment>
<dbReference type="GO" id="GO:0004497">
    <property type="term" value="F:monooxygenase activity"/>
    <property type="evidence" value="ECO:0007669"/>
    <property type="project" value="UniProtKB-KW"/>
</dbReference>
<keyword evidence="3 8" id="KW-0349">Heme</keyword>
<protein>
    <submittedName>
        <fullName evidence="10">Cytochrome p450 monooxygenase</fullName>
    </submittedName>
</protein>
<reference evidence="10 11" key="1">
    <citation type="journal article" date="2016" name="Genome Biol. Evol.">
        <title>Divergent and convergent evolution of fungal pathogenicity.</title>
        <authorList>
            <person name="Shang Y."/>
            <person name="Xiao G."/>
            <person name="Zheng P."/>
            <person name="Cen K."/>
            <person name="Zhan S."/>
            <person name="Wang C."/>
        </authorList>
    </citation>
    <scope>NUCLEOTIDE SEQUENCE [LARGE SCALE GENOMIC DNA]</scope>
    <source>
        <strain evidence="10 11">RCEF 264</strain>
    </source>
</reference>
<dbReference type="Gene3D" id="1.10.630.10">
    <property type="entry name" value="Cytochrome P450"/>
    <property type="match status" value="1"/>
</dbReference>
<dbReference type="CDD" id="cd11041">
    <property type="entry name" value="CYP503A1-like"/>
    <property type="match status" value="1"/>
</dbReference>
<evidence type="ECO:0000256" key="1">
    <source>
        <dbReference type="ARBA" id="ARBA00001971"/>
    </source>
</evidence>
<evidence type="ECO:0000313" key="10">
    <source>
        <dbReference type="EMBL" id="OAA59627.1"/>
    </source>
</evidence>
<evidence type="ECO:0000256" key="8">
    <source>
        <dbReference type="RuleBase" id="RU000461"/>
    </source>
</evidence>
<keyword evidence="4 8" id="KW-0479">Metal-binding</keyword>
<accession>A0A167SH86</accession>
<comment type="similarity">
    <text evidence="2 8">Belongs to the cytochrome P450 family.</text>
</comment>
<gene>
    <name evidence="10" type="ORF">SPI_05825</name>
</gene>
<keyword evidence="7 8" id="KW-0503">Monooxygenase</keyword>
<dbReference type="InterPro" id="IPR036396">
    <property type="entry name" value="Cyt_P450_sf"/>
</dbReference>
<dbReference type="STRING" id="1081102.A0A167SH86"/>
<dbReference type="GO" id="GO:0016705">
    <property type="term" value="F:oxidoreductase activity, acting on paired donors, with incorporation or reduction of molecular oxygen"/>
    <property type="evidence" value="ECO:0007669"/>
    <property type="project" value="InterPro"/>
</dbReference>
<dbReference type="Proteomes" id="UP000076874">
    <property type="component" value="Unassembled WGS sequence"/>
</dbReference>
<keyword evidence="5 8" id="KW-0560">Oxidoreductase</keyword>
<organism evidence="10 11">
    <name type="scientific">Niveomyces insectorum RCEF 264</name>
    <dbReference type="NCBI Taxonomy" id="1081102"/>
    <lineage>
        <taxon>Eukaryota</taxon>
        <taxon>Fungi</taxon>
        <taxon>Dikarya</taxon>
        <taxon>Ascomycota</taxon>
        <taxon>Pezizomycotina</taxon>
        <taxon>Sordariomycetes</taxon>
        <taxon>Hypocreomycetidae</taxon>
        <taxon>Hypocreales</taxon>
        <taxon>Cordycipitaceae</taxon>
        <taxon>Niveomyces</taxon>
    </lineage>
</organism>
<evidence type="ECO:0000256" key="7">
    <source>
        <dbReference type="ARBA" id="ARBA00023033"/>
    </source>
</evidence>
<name>A0A167SH86_9HYPO</name>
<feature type="compositionally biased region" description="Basic and acidic residues" evidence="9">
    <location>
        <begin position="436"/>
        <end position="449"/>
    </location>
</feature>
<evidence type="ECO:0000256" key="5">
    <source>
        <dbReference type="ARBA" id="ARBA00023002"/>
    </source>
</evidence>
<dbReference type="GO" id="GO:0005506">
    <property type="term" value="F:iron ion binding"/>
    <property type="evidence" value="ECO:0007669"/>
    <property type="project" value="InterPro"/>
</dbReference>
<comment type="cofactor">
    <cofactor evidence="1">
        <name>heme</name>
        <dbReference type="ChEBI" id="CHEBI:30413"/>
    </cofactor>
</comment>
<evidence type="ECO:0000256" key="4">
    <source>
        <dbReference type="ARBA" id="ARBA00022723"/>
    </source>
</evidence>
<dbReference type="SUPFAM" id="SSF48264">
    <property type="entry name" value="Cytochrome P450"/>
    <property type="match status" value="1"/>
</dbReference>
<feature type="region of interest" description="Disordered" evidence="9">
    <location>
        <begin position="436"/>
        <end position="466"/>
    </location>
</feature>
<evidence type="ECO:0000256" key="2">
    <source>
        <dbReference type="ARBA" id="ARBA00010617"/>
    </source>
</evidence>
<evidence type="ECO:0000313" key="11">
    <source>
        <dbReference type="Proteomes" id="UP000076874"/>
    </source>
</evidence>
<keyword evidence="11" id="KW-1185">Reference proteome</keyword>
<keyword evidence="6 8" id="KW-0408">Iron</keyword>
<dbReference type="AlphaFoldDB" id="A0A167SH86"/>
<dbReference type="InterPro" id="IPR001128">
    <property type="entry name" value="Cyt_P450"/>
</dbReference>
<dbReference type="EMBL" id="AZHD01000010">
    <property type="protein sequence ID" value="OAA59627.1"/>
    <property type="molecule type" value="Genomic_DNA"/>
</dbReference>
<dbReference type="PANTHER" id="PTHR46206:SF1">
    <property type="entry name" value="P450, PUTATIVE (EUROFUNG)-RELATED"/>
    <property type="match status" value="1"/>
</dbReference>
<dbReference type="GO" id="GO:0020037">
    <property type="term" value="F:heme binding"/>
    <property type="evidence" value="ECO:0007669"/>
    <property type="project" value="InterPro"/>
</dbReference>
<dbReference type="InterPro" id="IPR017972">
    <property type="entry name" value="Cyt_P450_CS"/>
</dbReference>
<evidence type="ECO:0000256" key="6">
    <source>
        <dbReference type="ARBA" id="ARBA00023004"/>
    </source>
</evidence>
<evidence type="ECO:0000256" key="9">
    <source>
        <dbReference type="SAM" id="MobiDB-lite"/>
    </source>
</evidence>
<dbReference type="PROSITE" id="PS00086">
    <property type="entry name" value="CYTOCHROME_P450"/>
    <property type="match status" value="1"/>
</dbReference>
<dbReference type="Pfam" id="PF00067">
    <property type="entry name" value="p450"/>
    <property type="match status" value="1"/>
</dbReference>